<dbReference type="EMBL" id="DWWO01000084">
    <property type="protein sequence ID" value="HJC34286.1"/>
    <property type="molecule type" value="Genomic_DNA"/>
</dbReference>
<name>A0A9D2NMS5_9FIRM</name>
<dbReference type="AlphaFoldDB" id="A0A9D2NMS5"/>
<keyword evidence="1" id="KW-0732">Signal</keyword>
<sequence>MEKKIICAILLVSSIVVLSACESQDQNAEKVSDTETQSSNDSVPEWLESFYNSSYEYRKSTIVLENDIEDTIAVVEGKVEASPYKEYIKIVEPAESSWSEAWFYGDGDDVTAILNVENDYVLQNTRRSYPYGYGSDLSLSKDRTEEYNGISCDVYTAEYTVDLTEQINQESEEAIITEPITAVVSQEYYVDPEQDQLLCMITDASDRQEKTEIANRVMNDNITVEEAQKLVSVDEVTKEKMEILSYDDSISIDIPEI</sequence>
<accession>A0A9D2NMS5</accession>
<feature type="signal peptide" evidence="1">
    <location>
        <begin position="1"/>
        <end position="19"/>
    </location>
</feature>
<dbReference type="PROSITE" id="PS51257">
    <property type="entry name" value="PROKAR_LIPOPROTEIN"/>
    <property type="match status" value="1"/>
</dbReference>
<evidence type="ECO:0000313" key="2">
    <source>
        <dbReference type="EMBL" id="HJC34286.1"/>
    </source>
</evidence>
<gene>
    <name evidence="2" type="ORF">H9758_06775</name>
</gene>
<evidence type="ECO:0000256" key="1">
    <source>
        <dbReference type="SAM" id="SignalP"/>
    </source>
</evidence>
<reference evidence="2" key="1">
    <citation type="journal article" date="2021" name="PeerJ">
        <title>Extensive microbial diversity within the chicken gut microbiome revealed by metagenomics and culture.</title>
        <authorList>
            <person name="Gilroy R."/>
            <person name="Ravi A."/>
            <person name="Getino M."/>
            <person name="Pursley I."/>
            <person name="Horton D.L."/>
            <person name="Alikhan N.F."/>
            <person name="Baker D."/>
            <person name="Gharbi K."/>
            <person name="Hall N."/>
            <person name="Watson M."/>
            <person name="Adriaenssens E.M."/>
            <person name="Foster-Nyarko E."/>
            <person name="Jarju S."/>
            <person name="Secka A."/>
            <person name="Antonio M."/>
            <person name="Oren A."/>
            <person name="Chaudhuri R.R."/>
            <person name="La Ragione R."/>
            <person name="Hildebrand F."/>
            <person name="Pallen M.J."/>
        </authorList>
    </citation>
    <scope>NUCLEOTIDE SEQUENCE</scope>
    <source>
        <strain evidence="2">ChiW19-954</strain>
    </source>
</reference>
<dbReference type="Proteomes" id="UP000823890">
    <property type="component" value="Unassembled WGS sequence"/>
</dbReference>
<organism evidence="2 3">
    <name type="scientific">Candidatus Mediterraneibacter faecipullorum</name>
    <dbReference type="NCBI Taxonomy" id="2838670"/>
    <lineage>
        <taxon>Bacteria</taxon>
        <taxon>Bacillati</taxon>
        <taxon>Bacillota</taxon>
        <taxon>Clostridia</taxon>
        <taxon>Lachnospirales</taxon>
        <taxon>Lachnospiraceae</taxon>
        <taxon>Mediterraneibacter</taxon>
    </lineage>
</organism>
<proteinExistence type="predicted"/>
<evidence type="ECO:0000313" key="3">
    <source>
        <dbReference type="Proteomes" id="UP000823890"/>
    </source>
</evidence>
<reference evidence="2" key="2">
    <citation type="submission" date="2021-04" db="EMBL/GenBank/DDBJ databases">
        <authorList>
            <person name="Gilroy R."/>
        </authorList>
    </citation>
    <scope>NUCLEOTIDE SEQUENCE</scope>
    <source>
        <strain evidence="2">ChiW19-954</strain>
    </source>
</reference>
<feature type="chain" id="PRO_5039351014" evidence="1">
    <location>
        <begin position="20"/>
        <end position="257"/>
    </location>
</feature>
<protein>
    <submittedName>
        <fullName evidence="2">Uncharacterized protein</fullName>
    </submittedName>
</protein>
<comment type="caution">
    <text evidence="2">The sequence shown here is derived from an EMBL/GenBank/DDBJ whole genome shotgun (WGS) entry which is preliminary data.</text>
</comment>